<gene>
    <name evidence="4" type="ORF">H8730_01420</name>
</gene>
<dbReference type="CDD" id="cd00995">
    <property type="entry name" value="PBP2_NikA_DppA_OppA_like"/>
    <property type="match status" value="1"/>
</dbReference>
<dbReference type="Gene3D" id="3.10.105.10">
    <property type="entry name" value="Dipeptide-binding Protein, Domain 3"/>
    <property type="match status" value="1"/>
</dbReference>
<evidence type="ECO:0000256" key="1">
    <source>
        <dbReference type="SAM" id="MobiDB-lite"/>
    </source>
</evidence>
<dbReference type="GO" id="GO:0043190">
    <property type="term" value="C:ATP-binding cassette (ABC) transporter complex"/>
    <property type="evidence" value="ECO:0007669"/>
    <property type="project" value="InterPro"/>
</dbReference>
<evidence type="ECO:0000256" key="2">
    <source>
        <dbReference type="SAM" id="SignalP"/>
    </source>
</evidence>
<dbReference type="InterPro" id="IPR039424">
    <property type="entry name" value="SBP_5"/>
</dbReference>
<dbReference type="Proteomes" id="UP000657006">
    <property type="component" value="Unassembled WGS sequence"/>
</dbReference>
<keyword evidence="2" id="KW-0732">Signal</keyword>
<dbReference type="RefSeq" id="WP_249289200.1">
    <property type="nucleotide sequence ID" value="NZ_JACRSQ010000001.1"/>
</dbReference>
<dbReference type="GO" id="GO:0042597">
    <property type="term" value="C:periplasmic space"/>
    <property type="evidence" value="ECO:0007669"/>
    <property type="project" value="UniProtKB-ARBA"/>
</dbReference>
<dbReference type="PROSITE" id="PS51257">
    <property type="entry name" value="PROKAR_LIPOPROTEIN"/>
    <property type="match status" value="1"/>
</dbReference>
<name>A0A926I0S0_9FIRM</name>
<dbReference type="InterPro" id="IPR030678">
    <property type="entry name" value="Peptide/Ni-bd"/>
</dbReference>
<dbReference type="PIRSF" id="PIRSF002741">
    <property type="entry name" value="MppA"/>
    <property type="match status" value="1"/>
</dbReference>
<dbReference type="GO" id="GO:1904680">
    <property type="term" value="F:peptide transmembrane transporter activity"/>
    <property type="evidence" value="ECO:0007669"/>
    <property type="project" value="TreeGrafter"/>
</dbReference>
<feature type="region of interest" description="Disordered" evidence="1">
    <location>
        <begin position="24"/>
        <end position="43"/>
    </location>
</feature>
<protein>
    <submittedName>
        <fullName evidence="4">ABC transporter substrate-binding protein</fullName>
    </submittedName>
</protein>
<evidence type="ECO:0000313" key="4">
    <source>
        <dbReference type="EMBL" id="MBC8542211.1"/>
    </source>
</evidence>
<organism evidence="4 5">
    <name type="scientific">Bianquea renquensis</name>
    <dbReference type="NCBI Taxonomy" id="2763661"/>
    <lineage>
        <taxon>Bacteria</taxon>
        <taxon>Bacillati</taxon>
        <taxon>Bacillota</taxon>
        <taxon>Clostridia</taxon>
        <taxon>Eubacteriales</taxon>
        <taxon>Bianqueaceae</taxon>
        <taxon>Bianquea</taxon>
    </lineage>
</organism>
<dbReference type="EMBL" id="JACRSQ010000001">
    <property type="protein sequence ID" value="MBC8542211.1"/>
    <property type="molecule type" value="Genomic_DNA"/>
</dbReference>
<accession>A0A926I0S0</accession>
<reference evidence="4" key="1">
    <citation type="submission" date="2020-08" db="EMBL/GenBank/DDBJ databases">
        <title>Genome public.</title>
        <authorList>
            <person name="Liu C."/>
            <person name="Sun Q."/>
        </authorList>
    </citation>
    <scope>NUCLEOTIDE SEQUENCE</scope>
    <source>
        <strain evidence="4">NSJ-32</strain>
    </source>
</reference>
<keyword evidence="5" id="KW-1185">Reference proteome</keyword>
<dbReference type="PANTHER" id="PTHR30290">
    <property type="entry name" value="PERIPLASMIC BINDING COMPONENT OF ABC TRANSPORTER"/>
    <property type="match status" value="1"/>
</dbReference>
<dbReference type="Gene3D" id="3.40.190.10">
    <property type="entry name" value="Periplasmic binding protein-like II"/>
    <property type="match status" value="1"/>
</dbReference>
<feature type="domain" description="Solute-binding protein family 5" evidence="3">
    <location>
        <begin position="106"/>
        <end position="532"/>
    </location>
</feature>
<sequence>MKKIIAVCLLVMMTITAAACSNTGTDSSGLPNENSTPPASSAASGQLIVGSVTDLNSDFMSGWTSGRANADAMRLIYGYSPVVYSKEGTFVVDPTVVKDGGIEVQENEDGSKTYTISLQDSLQYNDGTPITAVDYVFSILLQSSPEFAALEADATAGMDYVGYKEFNAGETKTFGGVRLLGDDQFSVTVAAEKFPYYYELVWCDVKPLPMHVLAPGASIEDTGNGATLSDNFTVDLIREPILNSESGYRYKPTVTCGPYRFVQYDPSTKQAILERNDRYLGNYEGQTPSIGKIIMKSVTTATMMDELAAGAVDLITGVSGGESIEAGLDLEEAGKVSYVHYPRAGYGKIAFSADFGPTQFQAVRQAIAYLLDRDEFARQYSGGYAKVVDGFYGLSQWEYRETKERLEKELQHYTLNPEKAKELLIADGWTLNETGGEYVEGSDSVRYKNVDGDLMPLIIEWANTPNNPVSDLLSTMLPSEMQKVGMKLNATTVEFGVLQNHINRQGTDQPKYHMFNLATSFAEANSPWYYYSTDPQFFGLYNTNFIQDAELEQLALAMKATEPGDEETWVENWLAFQKRWNEVLPDIPLYSDDYHDFFTTKLTGYDAQALWNWTNAILYASLTA</sequence>
<proteinExistence type="predicted"/>
<dbReference type="PANTHER" id="PTHR30290:SF16">
    <property type="entry name" value="OLIGOPEPTIDE ABC TRANSPORTER, PERIPLASMIC OLIGOPEPTIDE-BINDING PROTEIN"/>
    <property type="match status" value="1"/>
</dbReference>
<comment type="caution">
    <text evidence="4">The sequence shown here is derived from an EMBL/GenBank/DDBJ whole genome shotgun (WGS) entry which is preliminary data.</text>
</comment>
<feature type="signal peptide" evidence="2">
    <location>
        <begin position="1"/>
        <end position="19"/>
    </location>
</feature>
<dbReference type="AlphaFoldDB" id="A0A926I0S0"/>
<dbReference type="Pfam" id="PF00496">
    <property type="entry name" value="SBP_bac_5"/>
    <property type="match status" value="1"/>
</dbReference>
<dbReference type="GO" id="GO:0015833">
    <property type="term" value="P:peptide transport"/>
    <property type="evidence" value="ECO:0007669"/>
    <property type="project" value="TreeGrafter"/>
</dbReference>
<dbReference type="InterPro" id="IPR000914">
    <property type="entry name" value="SBP_5_dom"/>
</dbReference>
<evidence type="ECO:0000259" key="3">
    <source>
        <dbReference type="Pfam" id="PF00496"/>
    </source>
</evidence>
<feature type="chain" id="PRO_5037070821" evidence="2">
    <location>
        <begin position="20"/>
        <end position="624"/>
    </location>
</feature>
<dbReference type="SUPFAM" id="SSF53850">
    <property type="entry name" value="Periplasmic binding protein-like II"/>
    <property type="match status" value="1"/>
</dbReference>
<evidence type="ECO:0000313" key="5">
    <source>
        <dbReference type="Proteomes" id="UP000657006"/>
    </source>
</evidence>